<dbReference type="Proteomes" id="UP000499080">
    <property type="component" value="Unassembled WGS sequence"/>
</dbReference>
<accession>A0A4Y2CV01</accession>
<sequence>MAEECESVEEGYGFYPQSVLATSIIQNAHTDVHFSEELLVQVGLVDGEFFRRKTTMGQLPLNVPQEGNLLELSQNSTSSATKVAL</sequence>
<evidence type="ECO:0000313" key="1">
    <source>
        <dbReference type="EMBL" id="GBM07756.1"/>
    </source>
</evidence>
<organism evidence="1 2">
    <name type="scientific">Araneus ventricosus</name>
    <name type="common">Orbweaver spider</name>
    <name type="synonym">Epeira ventricosa</name>
    <dbReference type="NCBI Taxonomy" id="182803"/>
    <lineage>
        <taxon>Eukaryota</taxon>
        <taxon>Metazoa</taxon>
        <taxon>Ecdysozoa</taxon>
        <taxon>Arthropoda</taxon>
        <taxon>Chelicerata</taxon>
        <taxon>Arachnida</taxon>
        <taxon>Araneae</taxon>
        <taxon>Araneomorphae</taxon>
        <taxon>Entelegynae</taxon>
        <taxon>Araneoidea</taxon>
        <taxon>Araneidae</taxon>
        <taxon>Araneus</taxon>
    </lineage>
</organism>
<comment type="caution">
    <text evidence="1">The sequence shown here is derived from an EMBL/GenBank/DDBJ whole genome shotgun (WGS) entry which is preliminary data.</text>
</comment>
<reference evidence="1 2" key="1">
    <citation type="journal article" date="2019" name="Sci. Rep.">
        <title>Orb-weaving spider Araneus ventricosus genome elucidates the spidroin gene catalogue.</title>
        <authorList>
            <person name="Kono N."/>
            <person name="Nakamura H."/>
            <person name="Ohtoshi R."/>
            <person name="Moran D.A.P."/>
            <person name="Shinohara A."/>
            <person name="Yoshida Y."/>
            <person name="Fujiwara M."/>
            <person name="Mori M."/>
            <person name="Tomita M."/>
            <person name="Arakawa K."/>
        </authorList>
    </citation>
    <scope>NUCLEOTIDE SEQUENCE [LARGE SCALE GENOMIC DNA]</scope>
</reference>
<dbReference type="AlphaFoldDB" id="A0A4Y2CV01"/>
<proteinExistence type="predicted"/>
<protein>
    <submittedName>
        <fullName evidence="1">Uncharacterized protein</fullName>
    </submittedName>
</protein>
<keyword evidence="2" id="KW-1185">Reference proteome</keyword>
<name>A0A4Y2CV01_ARAVE</name>
<dbReference type="EMBL" id="BGPR01000246">
    <property type="protein sequence ID" value="GBM07756.1"/>
    <property type="molecule type" value="Genomic_DNA"/>
</dbReference>
<evidence type="ECO:0000313" key="2">
    <source>
        <dbReference type="Proteomes" id="UP000499080"/>
    </source>
</evidence>
<gene>
    <name evidence="1" type="ORF">AVEN_137620_1</name>
</gene>